<evidence type="ECO:0000256" key="5">
    <source>
        <dbReference type="ARBA" id="ARBA00022989"/>
    </source>
</evidence>
<keyword evidence="4 7" id="KW-0812">Transmembrane</keyword>
<dbReference type="Pfam" id="PF04066">
    <property type="entry name" value="MrpF_PhaF"/>
    <property type="match status" value="1"/>
</dbReference>
<dbReference type="PIRSF" id="PIRSF028784">
    <property type="entry name" value="MrpF"/>
    <property type="match status" value="1"/>
</dbReference>
<feature type="transmembrane region" description="Helical" evidence="7">
    <location>
        <begin position="38"/>
        <end position="61"/>
    </location>
</feature>
<feature type="transmembrane region" description="Helical" evidence="7">
    <location>
        <begin position="6"/>
        <end position="26"/>
    </location>
</feature>
<gene>
    <name evidence="8" type="primary">mrpF_2</name>
    <name evidence="8" type="ORF">SDC9_139637</name>
</gene>
<proteinExistence type="predicted"/>
<accession>A0A645DVY1</accession>
<keyword evidence="2" id="KW-0813">Transport</keyword>
<evidence type="ECO:0000256" key="4">
    <source>
        <dbReference type="ARBA" id="ARBA00022692"/>
    </source>
</evidence>
<name>A0A645DVY1_9ZZZZ</name>
<protein>
    <submittedName>
        <fullName evidence="8">Na(+)/H(+) antiporter subunit F</fullName>
    </submittedName>
</protein>
<comment type="caution">
    <text evidence="8">The sequence shown here is derived from an EMBL/GenBank/DDBJ whole genome shotgun (WGS) entry which is preliminary data.</text>
</comment>
<dbReference type="GO" id="GO:0005886">
    <property type="term" value="C:plasma membrane"/>
    <property type="evidence" value="ECO:0007669"/>
    <property type="project" value="UniProtKB-SubCell"/>
</dbReference>
<keyword evidence="3" id="KW-1003">Cell membrane</keyword>
<evidence type="ECO:0000256" key="3">
    <source>
        <dbReference type="ARBA" id="ARBA00022475"/>
    </source>
</evidence>
<keyword evidence="6 7" id="KW-0472">Membrane</keyword>
<comment type="subcellular location">
    <subcellularLocation>
        <location evidence="1">Cell membrane</location>
        <topology evidence="1">Multi-pass membrane protein</topology>
    </subcellularLocation>
</comment>
<evidence type="ECO:0000256" key="2">
    <source>
        <dbReference type="ARBA" id="ARBA00022448"/>
    </source>
</evidence>
<evidence type="ECO:0000256" key="1">
    <source>
        <dbReference type="ARBA" id="ARBA00004651"/>
    </source>
</evidence>
<feature type="transmembrane region" description="Helical" evidence="7">
    <location>
        <begin position="67"/>
        <end position="87"/>
    </location>
</feature>
<sequence>MINPVLSWAVPIAMFLLSLAMLCCMIRILRGPAAQDRVLALDCMYLNGMLFMLVLGIYYSSSAYFEAALLISLLGFASSTAMAKFLLRGEVIE</sequence>
<evidence type="ECO:0000256" key="7">
    <source>
        <dbReference type="SAM" id="Phobius"/>
    </source>
</evidence>
<dbReference type="AlphaFoldDB" id="A0A645DVY1"/>
<reference evidence="8" key="1">
    <citation type="submission" date="2019-08" db="EMBL/GenBank/DDBJ databases">
        <authorList>
            <person name="Kucharzyk K."/>
            <person name="Murdoch R.W."/>
            <person name="Higgins S."/>
            <person name="Loffler F."/>
        </authorList>
    </citation>
    <scope>NUCLEOTIDE SEQUENCE</scope>
</reference>
<dbReference type="PANTHER" id="PTHR34702:SF1">
    <property type="entry name" value="NA(+)_H(+) ANTIPORTER SUBUNIT F"/>
    <property type="match status" value="1"/>
</dbReference>
<dbReference type="EMBL" id="VSSQ01039437">
    <property type="protein sequence ID" value="MPM92502.1"/>
    <property type="molecule type" value="Genomic_DNA"/>
</dbReference>
<dbReference type="PANTHER" id="PTHR34702">
    <property type="entry name" value="NA(+)/H(+) ANTIPORTER SUBUNIT F1"/>
    <property type="match status" value="1"/>
</dbReference>
<dbReference type="NCBIfam" id="NF004812">
    <property type="entry name" value="PRK06161.1"/>
    <property type="match status" value="1"/>
</dbReference>
<dbReference type="InterPro" id="IPR007208">
    <property type="entry name" value="MrpF/PhaF-like"/>
</dbReference>
<evidence type="ECO:0000313" key="8">
    <source>
        <dbReference type="EMBL" id="MPM92502.1"/>
    </source>
</evidence>
<organism evidence="8">
    <name type="scientific">bioreactor metagenome</name>
    <dbReference type="NCBI Taxonomy" id="1076179"/>
    <lineage>
        <taxon>unclassified sequences</taxon>
        <taxon>metagenomes</taxon>
        <taxon>ecological metagenomes</taxon>
    </lineage>
</organism>
<keyword evidence="5 7" id="KW-1133">Transmembrane helix</keyword>
<evidence type="ECO:0000256" key="6">
    <source>
        <dbReference type="ARBA" id="ARBA00023136"/>
    </source>
</evidence>
<dbReference type="GO" id="GO:0015385">
    <property type="term" value="F:sodium:proton antiporter activity"/>
    <property type="evidence" value="ECO:0007669"/>
    <property type="project" value="TreeGrafter"/>
</dbReference>